<evidence type="ECO:0000256" key="8">
    <source>
        <dbReference type="ARBA" id="ARBA00023034"/>
    </source>
</evidence>
<evidence type="ECO:0000313" key="13">
    <source>
        <dbReference type="Proteomes" id="UP000230423"/>
    </source>
</evidence>
<keyword evidence="8 10" id="KW-0333">Golgi apparatus</keyword>
<evidence type="ECO:0000256" key="3">
    <source>
        <dbReference type="ARBA" id="ARBA00022676"/>
    </source>
</evidence>
<keyword evidence="9" id="KW-0472">Membrane</keyword>
<keyword evidence="4" id="KW-0808">Transferase</keyword>
<feature type="region of interest" description="Disordered" evidence="11">
    <location>
        <begin position="1"/>
        <end position="20"/>
    </location>
</feature>
<proteinExistence type="inferred from homology"/>
<accession>A0A2G9TSK2</accession>
<dbReference type="PANTHER" id="PTHR11214:SF314">
    <property type="entry name" value="HEXOSYLTRANSFERASE"/>
    <property type="match status" value="1"/>
</dbReference>
<dbReference type="AlphaFoldDB" id="A0A2G9TSK2"/>
<protein>
    <recommendedName>
        <fullName evidence="10">Hexosyltransferase</fullName>
        <ecNumber evidence="10">2.4.1.-</ecNumber>
    </recommendedName>
</protein>
<keyword evidence="5" id="KW-0812">Transmembrane</keyword>
<dbReference type="EMBL" id="KZ354438">
    <property type="protein sequence ID" value="PIO60981.1"/>
    <property type="molecule type" value="Genomic_DNA"/>
</dbReference>
<dbReference type="Proteomes" id="UP000230423">
    <property type="component" value="Unassembled WGS sequence"/>
</dbReference>
<dbReference type="PANTHER" id="PTHR11214">
    <property type="entry name" value="BETA-1,3-N-ACETYLGLUCOSAMINYLTRANSFERASE"/>
    <property type="match status" value="1"/>
</dbReference>
<evidence type="ECO:0000256" key="5">
    <source>
        <dbReference type="ARBA" id="ARBA00022692"/>
    </source>
</evidence>
<evidence type="ECO:0000256" key="2">
    <source>
        <dbReference type="ARBA" id="ARBA00008661"/>
    </source>
</evidence>
<dbReference type="GO" id="GO:0006493">
    <property type="term" value="P:protein O-linked glycosylation"/>
    <property type="evidence" value="ECO:0007669"/>
    <property type="project" value="TreeGrafter"/>
</dbReference>
<dbReference type="Pfam" id="PF01762">
    <property type="entry name" value="Galactosyl_T"/>
    <property type="match status" value="1"/>
</dbReference>
<dbReference type="GO" id="GO:0016758">
    <property type="term" value="F:hexosyltransferase activity"/>
    <property type="evidence" value="ECO:0007669"/>
    <property type="project" value="InterPro"/>
</dbReference>
<sequence length="184" mass="21538">MLSKSFDERQHDHRQREVDRTNSQMKLLYMGKSFRDPRLSLINCSIVPSTSICAGVEYMVVVHMRADDALSRSTWRNTYGNPHLKDKYNYNLLFSVGRPSSLSDQKIIEEESSRHGDILQTDFEENYRNITLKHLAELRYLASVCNERVVVIKMDDDVGWDVRQISAFIRNNLTSHDIYCTRFL</sequence>
<organism evidence="12 13">
    <name type="scientific">Teladorsagia circumcincta</name>
    <name type="common">Brown stomach worm</name>
    <name type="synonym">Ostertagia circumcincta</name>
    <dbReference type="NCBI Taxonomy" id="45464"/>
    <lineage>
        <taxon>Eukaryota</taxon>
        <taxon>Metazoa</taxon>
        <taxon>Ecdysozoa</taxon>
        <taxon>Nematoda</taxon>
        <taxon>Chromadorea</taxon>
        <taxon>Rhabditida</taxon>
        <taxon>Rhabditina</taxon>
        <taxon>Rhabditomorpha</taxon>
        <taxon>Strongyloidea</taxon>
        <taxon>Trichostrongylidae</taxon>
        <taxon>Teladorsagia</taxon>
    </lineage>
</organism>
<evidence type="ECO:0000256" key="7">
    <source>
        <dbReference type="ARBA" id="ARBA00022989"/>
    </source>
</evidence>
<comment type="subcellular location">
    <subcellularLocation>
        <location evidence="1 10">Golgi apparatus membrane</location>
        <topology evidence="1 10">Single-pass type II membrane protein</topology>
    </subcellularLocation>
</comment>
<dbReference type="EC" id="2.4.1.-" evidence="10"/>
<reference evidence="12 13" key="1">
    <citation type="submission" date="2015-09" db="EMBL/GenBank/DDBJ databases">
        <title>Draft genome of the parasitic nematode Teladorsagia circumcincta isolate WARC Sus (inbred).</title>
        <authorList>
            <person name="Mitreva M."/>
        </authorList>
    </citation>
    <scope>NUCLEOTIDE SEQUENCE [LARGE SCALE GENOMIC DNA]</scope>
    <source>
        <strain evidence="12 13">S</strain>
    </source>
</reference>
<dbReference type="OrthoDB" id="6355886at2759"/>
<keyword evidence="6" id="KW-0735">Signal-anchor</keyword>
<dbReference type="GO" id="GO:0000139">
    <property type="term" value="C:Golgi membrane"/>
    <property type="evidence" value="ECO:0007669"/>
    <property type="project" value="UniProtKB-SubCell"/>
</dbReference>
<evidence type="ECO:0000256" key="6">
    <source>
        <dbReference type="ARBA" id="ARBA00022968"/>
    </source>
</evidence>
<evidence type="ECO:0000256" key="1">
    <source>
        <dbReference type="ARBA" id="ARBA00004323"/>
    </source>
</evidence>
<dbReference type="InterPro" id="IPR002659">
    <property type="entry name" value="Glyco_trans_31"/>
</dbReference>
<gene>
    <name evidence="12" type="ORF">TELCIR_17510</name>
</gene>
<keyword evidence="3 10" id="KW-0328">Glycosyltransferase</keyword>
<evidence type="ECO:0000256" key="4">
    <source>
        <dbReference type="ARBA" id="ARBA00022679"/>
    </source>
</evidence>
<name>A0A2G9TSK2_TELCI</name>
<evidence type="ECO:0000256" key="10">
    <source>
        <dbReference type="RuleBase" id="RU363063"/>
    </source>
</evidence>
<keyword evidence="13" id="KW-1185">Reference proteome</keyword>
<evidence type="ECO:0000256" key="9">
    <source>
        <dbReference type="ARBA" id="ARBA00023136"/>
    </source>
</evidence>
<feature type="non-terminal residue" evidence="12">
    <location>
        <position position="184"/>
    </location>
</feature>
<evidence type="ECO:0000256" key="11">
    <source>
        <dbReference type="SAM" id="MobiDB-lite"/>
    </source>
</evidence>
<evidence type="ECO:0000313" key="12">
    <source>
        <dbReference type="EMBL" id="PIO60981.1"/>
    </source>
</evidence>
<keyword evidence="7" id="KW-1133">Transmembrane helix</keyword>
<comment type="similarity">
    <text evidence="2 10">Belongs to the glycosyltransferase 31 family.</text>
</comment>